<dbReference type="AlphaFoldDB" id="W6K084"/>
<dbReference type="OrthoDB" id="4867874at2"/>
<evidence type="ECO:0000256" key="1">
    <source>
        <dbReference type="SAM" id="MobiDB-lite"/>
    </source>
</evidence>
<evidence type="ECO:0000313" key="2">
    <source>
        <dbReference type="EMBL" id="CCH74431.1"/>
    </source>
</evidence>
<sequence>MAGGAAYLAWPDGNQPATPPATVSDSAPPGGLGNDDATLLPGTVEVSGERRGERLVFTWDYAGLLESDSYRWRTDDDREGVVSTPKLTLDAPNGERVCLEVLVVRANGTSTQEYSSPSCAE</sequence>
<feature type="region of interest" description="Disordered" evidence="1">
    <location>
        <begin position="1"/>
        <end position="36"/>
    </location>
</feature>
<accession>W6K084</accession>
<organism evidence="2 3">
    <name type="scientific">Nostocoides australiense Ben110</name>
    <dbReference type="NCBI Taxonomy" id="1193182"/>
    <lineage>
        <taxon>Bacteria</taxon>
        <taxon>Bacillati</taxon>
        <taxon>Actinomycetota</taxon>
        <taxon>Actinomycetes</taxon>
        <taxon>Micrococcales</taxon>
        <taxon>Intrasporangiaceae</taxon>
        <taxon>Nostocoides</taxon>
    </lineage>
</organism>
<dbReference type="Proteomes" id="UP000035763">
    <property type="component" value="Unassembled WGS sequence"/>
</dbReference>
<protein>
    <submittedName>
        <fullName evidence="2">Uncharacterized protein</fullName>
    </submittedName>
</protein>
<comment type="caution">
    <text evidence="2">The sequence shown here is derived from an EMBL/GenBank/DDBJ whole genome shotgun (WGS) entry which is preliminary data.</text>
</comment>
<dbReference type="STRING" id="1193182.BN11_4400001"/>
<evidence type="ECO:0000313" key="3">
    <source>
        <dbReference type="Proteomes" id="UP000035763"/>
    </source>
</evidence>
<keyword evidence="3" id="KW-1185">Reference proteome</keyword>
<dbReference type="EMBL" id="CAJA01000380">
    <property type="protein sequence ID" value="CCH74431.1"/>
    <property type="molecule type" value="Genomic_DNA"/>
</dbReference>
<proteinExistence type="predicted"/>
<reference evidence="2 3" key="1">
    <citation type="journal article" date="2013" name="ISME J.">
        <title>A metabolic model for members of the genus Tetrasphaera involved in enhanced biological phosphorus removal.</title>
        <authorList>
            <person name="Kristiansen R."/>
            <person name="Nguyen H.T.T."/>
            <person name="Saunders A.M."/>
            <person name="Nielsen J.L."/>
            <person name="Wimmer R."/>
            <person name="Le V.Q."/>
            <person name="McIlroy S.J."/>
            <person name="Petrovski S."/>
            <person name="Seviour R.J."/>
            <person name="Calteau A."/>
            <person name="Nielsen K.L."/>
            <person name="Nielsen P.H."/>
        </authorList>
    </citation>
    <scope>NUCLEOTIDE SEQUENCE [LARGE SCALE GENOMIC DNA]</scope>
    <source>
        <strain evidence="2 3">Ben110</strain>
    </source>
</reference>
<gene>
    <name evidence="2" type="ORF">BN11_4400001</name>
</gene>
<name>W6K084_9MICO</name>